<name>A0ABR2L7T7_9EUKA</name>
<keyword evidence="3" id="KW-1185">Reference proteome</keyword>
<organism evidence="2 3">
    <name type="scientific">Tritrichomonas musculus</name>
    <dbReference type="NCBI Taxonomy" id="1915356"/>
    <lineage>
        <taxon>Eukaryota</taxon>
        <taxon>Metamonada</taxon>
        <taxon>Parabasalia</taxon>
        <taxon>Tritrichomonadida</taxon>
        <taxon>Tritrichomonadidae</taxon>
        <taxon>Tritrichomonas</taxon>
    </lineage>
</organism>
<gene>
    <name evidence="2" type="ORF">M9Y10_001404</name>
</gene>
<comment type="caution">
    <text evidence="2">The sequence shown here is derived from an EMBL/GenBank/DDBJ whole genome shotgun (WGS) entry which is preliminary data.</text>
</comment>
<evidence type="ECO:0000313" key="3">
    <source>
        <dbReference type="Proteomes" id="UP001470230"/>
    </source>
</evidence>
<dbReference type="EMBL" id="JAPFFF010000001">
    <property type="protein sequence ID" value="KAK8899103.1"/>
    <property type="molecule type" value="Genomic_DNA"/>
</dbReference>
<evidence type="ECO:0000256" key="1">
    <source>
        <dbReference type="SAM" id="Coils"/>
    </source>
</evidence>
<feature type="coiled-coil region" evidence="1">
    <location>
        <begin position="251"/>
        <end position="306"/>
    </location>
</feature>
<evidence type="ECO:0000313" key="2">
    <source>
        <dbReference type="EMBL" id="KAK8899103.1"/>
    </source>
</evidence>
<keyword evidence="1" id="KW-0175">Coiled coil</keyword>
<proteinExistence type="predicted"/>
<sequence length="483" mass="56369">MSFQSQPFILNISPNNTKQIVYKSLSIPIDYDLLKRNSDFFLENDNKYNSYKSIPILEDEAKVIEYPTQIIQEFIKCCQNQQIEINPSNLFYLNYLAKKYKVKKLKSATLNIISSNKGQLALESLLFSLKMSQNKNLIFIETGSEEDIISDNFDQFIKDDKLLEIPIPILYRIVQRYFSKTNDQQKVNNDEFNEFFFKLLDIHHEKASIFAQFFKIEKSRIKDAIKLHDCYSDVFDTNFLNSSLFDTTIELSKEICELKKELNEIRKLSDDQKTQLKDEQTKNETNQTLLNEIKGEIEKLKEVQKSFEFLKKVQMNQIDSYQNLIPIGKKWTKGDNTNNYKLNDNNLTYEVVASSTYDSKYSVENLFNGTAELSGINSWATVSNDKDAFIKIKFPFPTVANVLLFTARNVPSQSPTLFEVFGMNNQDQGLSLGCFSSYNWKIGEKRSFAFFNEQPYQFYLIRFYKSNSEYIAFSELNLGKINQ</sequence>
<reference evidence="2 3" key="1">
    <citation type="submission" date="2024-04" db="EMBL/GenBank/DDBJ databases">
        <title>Tritrichomonas musculus Genome.</title>
        <authorList>
            <person name="Alves-Ferreira E."/>
            <person name="Grigg M."/>
            <person name="Lorenzi H."/>
            <person name="Galac M."/>
        </authorList>
    </citation>
    <scope>NUCLEOTIDE SEQUENCE [LARGE SCALE GENOMIC DNA]</scope>
    <source>
        <strain evidence="2 3">EAF2021</strain>
    </source>
</reference>
<accession>A0ABR2L7T7</accession>
<protein>
    <submittedName>
        <fullName evidence="2">Uncharacterized protein</fullName>
    </submittedName>
</protein>
<dbReference type="Proteomes" id="UP001470230">
    <property type="component" value="Unassembled WGS sequence"/>
</dbReference>